<proteinExistence type="predicted"/>
<evidence type="ECO:0000256" key="1">
    <source>
        <dbReference type="SAM" id="MobiDB-lite"/>
    </source>
</evidence>
<feature type="region of interest" description="Disordered" evidence="1">
    <location>
        <begin position="1"/>
        <end position="26"/>
    </location>
</feature>
<accession>A0A8F8PJX2</accession>
<organism evidence="2">
    <name type="scientific">Clandestinovirus</name>
    <dbReference type="NCBI Taxonomy" id="2831644"/>
    <lineage>
        <taxon>Viruses</taxon>
    </lineage>
</organism>
<evidence type="ECO:0000313" key="2">
    <source>
        <dbReference type="EMBL" id="QYA18413.1"/>
    </source>
</evidence>
<reference evidence="2" key="1">
    <citation type="submission" date="2021-06" db="EMBL/GenBank/DDBJ databases">
        <authorList>
            <person name="Rolland C."/>
        </authorList>
    </citation>
    <scope>NUCLEOTIDE SEQUENCE</scope>
    <source>
        <strain evidence="2">347.936635</strain>
    </source>
</reference>
<feature type="compositionally biased region" description="Basic residues" evidence="1">
    <location>
        <begin position="1"/>
        <end position="13"/>
    </location>
</feature>
<name>A0A8F8PJX2_9VIRU</name>
<sequence length="86" mass="10410">MAKHRAHRNRRRDRNNVTSERRRIKKIERRQVASETIDFAVDDSPFAKIRVPDVPLTITKIEEGAKRRTLENKRVGKYIDQRWWLE</sequence>
<dbReference type="EMBL" id="MZ420154">
    <property type="protein sequence ID" value="QYA18413.1"/>
    <property type="molecule type" value="Genomic_DNA"/>
</dbReference>
<protein>
    <submittedName>
        <fullName evidence="2">Uncharacterized protein</fullName>
    </submittedName>
</protein>
<gene>
    <name evidence="2" type="ORF">KOM_12_143</name>
</gene>